<evidence type="ECO:0000256" key="3">
    <source>
        <dbReference type="ARBA" id="ARBA00022692"/>
    </source>
</evidence>
<comment type="caution">
    <text evidence="7">The sequence shown here is derived from an EMBL/GenBank/DDBJ whole genome shotgun (WGS) entry which is preliminary data.</text>
</comment>
<dbReference type="RefSeq" id="WP_019619681.1">
    <property type="nucleotide sequence ID" value="NZ_JBHUNE010000006.1"/>
</dbReference>
<dbReference type="NCBIfam" id="NF041756">
    <property type="entry name" value="EfeU"/>
    <property type="match status" value="1"/>
</dbReference>
<proteinExistence type="inferred from homology"/>
<evidence type="ECO:0000256" key="5">
    <source>
        <dbReference type="ARBA" id="ARBA00023136"/>
    </source>
</evidence>
<name>A0ABW5UY91_9MICO</name>
<evidence type="ECO:0000256" key="6">
    <source>
        <dbReference type="SAM" id="Phobius"/>
    </source>
</evidence>
<reference evidence="8" key="1">
    <citation type="journal article" date="2019" name="Int. J. Syst. Evol. Microbiol.">
        <title>The Global Catalogue of Microorganisms (GCM) 10K type strain sequencing project: providing services to taxonomists for standard genome sequencing and annotation.</title>
        <authorList>
            <consortium name="The Broad Institute Genomics Platform"/>
            <consortium name="The Broad Institute Genome Sequencing Center for Infectious Disease"/>
            <person name="Wu L."/>
            <person name="Ma J."/>
        </authorList>
    </citation>
    <scope>NUCLEOTIDE SEQUENCE [LARGE SCALE GENOMIC DNA]</scope>
    <source>
        <strain evidence="8">TISTR 1514</strain>
    </source>
</reference>
<feature type="transmembrane region" description="Helical" evidence="6">
    <location>
        <begin position="70"/>
        <end position="92"/>
    </location>
</feature>
<dbReference type="Proteomes" id="UP001597492">
    <property type="component" value="Unassembled WGS sequence"/>
</dbReference>
<gene>
    <name evidence="7" type="primary">efeU</name>
    <name evidence="7" type="ORF">ACFSW7_07445</name>
</gene>
<feature type="transmembrane region" description="Helical" evidence="6">
    <location>
        <begin position="113"/>
        <end position="136"/>
    </location>
</feature>
<organism evidence="7 8">
    <name type="scientific">Gulosibacter faecalis</name>
    <dbReference type="NCBI Taxonomy" id="272240"/>
    <lineage>
        <taxon>Bacteria</taxon>
        <taxon>Bacillati</taxon>
        <taxon>Actinomycetota</taxon>
        <taxon>Actinomycetes</taxon>
        <taxon>Micrococcales</taxon>
        <taxon>Microbacteriaceae</taxon>
        <taxon>Gulosibacter</taxon>
    </lineage>
</organism>
<evidence type="ECO:0000256" key="2">
    <source>
        <dbReference type="ARBA" id="ARBA00008333"/>
    </source>
</evidence>
<feature type="transmembrane region" description="Helical" evidence="6">
    <location>
        <begin position="181"/>
        <end position="201"/>
    </location>
</feature>
<feature type="transmembrane region" description="Helical" evidence="6">
    <location>
        <begin position="38"/>
        <end position="64"/>
    </location>
</feature>
<feature type="transmembrane region" description="Helical" evidence="6">
    <location>
        <begin position="148"/>
        <end position="169"/>
    </location>
</feature>
<dbReference type="Pfam" id="PF03239">
    <property type="entry name" value="FTR1"/>
    <property type="match status" value="1"/>
</dbReference>
<evidence type="ECO:0000256" key="1">
    <source>
        <dbReference type="ARBA" id="ARBA00004141"/>
    </source>
</evidence>
<evidence type="ECO:0000256" key="4">
    <source>
        <dbReference type="ARBA" id="ARBA00022989"/>
    </source>
</evidence>
<dbReference type="PANTHER" id="PTHR31632:SF2">
    <property type="entry name" value="PLASMA MEMBRANE IRON PERMEASE"/>
    <property type="match status" value="1"/>
</dbReference>
<keyword evidence="4 6" id="KW-1133">Transmembrane helix</keyword>
<comment type="subcellular location">
    <subcellularLocation>
        <location evidence="1">Membrane</location>
        <topology evidence="1">Multi-pass membrane protein</topology>
    </subcellularLocation>
</comment>
<feature type="transmembrane region" description="Helical" evidence="6">
    <location>
        <begin position="6"/>
        <end position="26"/>
    </location>
</feature>
<feature type="transmembrane region" description="Helical" evidence="6">
    <location>
        <begin position="265"/>
        <end position="282"/>
    </location>
</feature>
<keyword evidence="3 6" id="KW-0812">Transmembrane</keyword>
<evidence type="ECO:0000313" key="8">
    <source>
        <dbReference type="Proteomes" id="UP001597492"/>
    </source>
</evidence>
<accession>A0ABW5UY91</accession>
<comment type="similarity">
    <text evidence="2">Belongs to the oxidase-dependent Fe transporter (OFeT) (TC 9.A.10.1) family.</text>
</comment>
<keyword evidence="8" id="KW-1185">Reference proteome</keyword>
<keyword evidence="5 6" id="KW-0472">Membrane</keyword>
<dbReference type="PANTHER" id="PTHR31632">
    <property type="entry name" value="IRON TRANSPORTER FTH1"/>
    <property type="match status" value="1"/>
</dbReference>
<evidence type="ECO:0000313" key="7">
    <source>
        <dbReference type="EMBL" id="MFD2758210.1"/>
    </source>
</evidence>
<dbReference type="InterPro" id="IPR004923">
    <property type="entry name" value="FTR1/Fip1/EfeU"/>
</dbReference>
<dbReference type="EMBL" id="JBHUNE010000006">
    <property type="protein sequence ID" value="MFD2758210.1"/>
    <property type="molecule type" value="Genomic_DNA"/>
</dbReference>
<sequence>MLGAFLIGLREGLEAALVVGILLAYVRRIGRRDLVRPIAIGVGIAIAISLAVGAILTFGAYGLSFQAQEIIGGSLSLVAVAMVTGMVFWMGASAANMKADLEHEIDARIDRGSGWGFVVLAVVSVGREGLETALFVWSTTRGTGDNAWYTGFGSAVLGIVAAVAIAWLLMRGMLRVDLSKFFLITGVVLVVLAGGVLAYAIGDLQEAAVIAGPYLAAPDGAPAWLAGWYGQEAWAFQLSGSIPPDGLAASLLKGTIGFVPDMSKLSVLAWAIYLAVTMTLFARQYRRNRARRAARTAAKATAPEAA</sequence>
<protein>
    <submittedName>
        <fullName evidence="7">Iron uptake transporter permease EfeU</fullName>
    </submittedName>
</protein>